<accession>A0A502IRC5</accession>
<dbReference type="EMBL" id="CP033464">
    <property type="protein sequence ID" value="QDX93863.1"/>
    <property type="molecule type" value="Genomic_DNA"/>
</dbReference>
<evidence type="ECO:0000256" key="1">
    <source>
        <dbReference type="SAM" id="MobiDB-lite"/>
    </source>
</evidence>
<evidence type="ECO:0000313" key="3">
    <source>
        <dbReference type="Proteomes" id="UP000319432"/>
    </source>
</evidence>
<protein>
    <submittedName>
        <fullName evidence="2">WIAG-tail domain</fullName>
    </submittedName>
</protein>
<feature type="compositionally biased region" description="Low complexity" evidence="1">
    <location>
        <begin position="64"/>
        <end position="77"/>
    </location>
</feature>
<proteinExistence type="predicted"/>
<sequence>MTKQTPKKLKNLKNVKNLKRKNRALLELDALDTALRKKWIDDSSDIYYQEETSTALSEDEMETMLQESLQMSSSASSRPKRKQRRGRKEKRKKKEKKKEERKASPFSKHNSSYSPLRLVTSTNTSQNQYQFIKKYTEEKKNESDGSIYYRVPSFYEESTSKLALLKENNQFFSHHDQGTQYVCAMPETLVWSDHDLQPFSVHTRHLQDYLITQKKIGDKQITSNKLADGSVTEDKLATRSVQSNHFQVSLVHAPHQLERIKLQQSGKENFTLQQGRVRTTMTIELSEPFLQADYVFVATTSVPFCFAVVQNKETNRITVEIARQIANQDVSGQVDWIAVGEKVQNQGVLEI</sequence>
<gene>
    <name evidence="2" type="ORF">EEL30_17115</name>
</gene>
<dbReference type="AlphaFoldDB" id="A0A502IRC5"/>
<keyword evidence="3" id="KW-1185">Reference proteome</keyword>
<evidence type="ECO:0000313" key="2">
    <source>
        <dbReference type="EMBL" id="QDX93863.1"/>
    </source>
</evidence>
<reference evidence="2 3" key="1">
    <citation type="submission" date="2018-11" db="EMBL/GenBank/DDBJ databases">
        <title>Phylogenetic determinants of toxin gene distribution in genomes of Brevibacillus laterosporus.</title>
        <authorList>
            <person name="Glare T.R."/>
            <person name="Durrant A."/>
            <person name="Berry C."/>
            <person name="Palma L."/>
            <person name="Ormskirk M."/>
            <person name="Cox M.O."/>
        </authorList>
    </citation>
    <scope>NUCLEOTIDE SEQUENCE [LARGE SCALE GENOMIC DNA]</scope>
    <source>
        <strain evidence="2 3">1821L</strain>
    </source>
</reference>
<dbReference type="NCBIfam" id="NF012201">
    <property type="entry name" value="WIAG-tail"/>
    <property type="match status" value="1"/>
</dbReference>
<dbReference type="Proteomes" id="UP000319432">
    <property type="component" value="Chromosome"/>
</dbReference>
<feature type="compositionally biased region" description="Basic residues" evidence="1">
    <location>
        <begin position="78"/>
        <end position="96"/>
    </location>
</feature>
<dbReference type="OrthoDB" id="2476679at2"/>
<feature type="compositionally biased region" description="Polar residues" evidence="1">
    <location>
        <begin position="107"/>
        <end position="119"/>
    </location>
</feature>
<feature type="region of interest" description="Disordered" evidence="1">
    <location>
        <begin position="53"/>
        <end position="119"/>
    </location>
</feature>
<name>A0A502IRC5_BRELA</name>
<organism evidence="2 3">
    <name type="scientific">Brevibacillus laterosporus</name>
    <name type="common">Bacillus laterosporus</name>
    <dbReference type="NCBI Taxonomy" id="1465"/>
    <lineage>
        <taxon>Bacteria</taxon>
        <taxon>Bacillati</taxon>
        <taxon>Bacillota</taxon>
        <taxon>Bacilli</taxon>
        <taxon>Bacillales</taxon>
        <taxon>Paenibacillaceae</taxon>
        <taxon>Brevibacillus</taxon>
    </lineage>
</organism>